<feature type="transmembrane region" description="Helical" evidence="1">
    <location>
        <begin position="383"/>
        <end position="404"/>
    </location>
</feature>
<reference evidence="3" key="1">
    <citation type="journal article" date="2019" name="Int. J. Syst. Evol. Microbiol.">
        <title>The Global Catalogue of Microorganisms (GCM) 10K type strain sequencing project: providing services to taxonomists for standard genome sequencing and annotation.</title>
        <authorList>
            <consortium name="The Broad Institute Genomics Platform"/>
            <consortium name="The Broad Institute Genome Sequencing Center for Infectious Disease"/>
            <person name="Wu L."/>
            <person name="Ma J."/>
        </authorList>
    </citation>
    <scope>NUCLEOTIDE SEQUENCE [LARGE SCALE GENOMIC DNA]</scope>
    <source>
        <strain evidence="3">KCTC 42441</strain>
    </source>
</reference>
<keyword evidence="1" id="KW-0812">Transmembrane</keyword>
<keyword evidence="1" id="KW-0472">Membrane</keyword>
<dbReference type="InterPro" id="IPR027463">
    <property type="entry name" value="AcrB_DN_DC_subdom"/>
</dbReference>
<keyword evidence="1" id="KW-1133">Transmembrane helix</keyword>
<feature type="transmembrane region" description="Helical" evidence="1">
    <location>
        <begin position="944"/>
        <end position="963"/>
    </location>
</feature>
<name>A0ABV7XJ47_9GAMM</name>
<evidence type="ECO:0000313" key="3">
    <source>
        <dbReference type="Proteomes" id="UP001595705"/>
    </source>
</evidence>
<dbReference type="EMBL" id="JBHRYA010000007">
    <property type="protein sequence ID" value="MFC3716157.1"/>
    <property type="molecule type" value="Genomic_DNA"/>
</dbReference>
<dbReference type="Gene3D" id="3.30.70.1430">
    <property type="entry name" value="Multidrug efflux transporter AcrB pore domain"/>
    <property type="match status" value="2"/>
</dbReference>
<dbReference type="PANTHER" id="PTHR32063">
    <property type="match status" value="1"/>
</dbReference>
<dbReference type="Gene3D" id="3.30.70.1320">
    <property type="entry name" value="Multidrug efflux transporter AcrB pore domain like"/>
    <property type="match status" value="1"/>
</dbReference>
<dbReference type="SUPFAM" id="SSF82866">
    <property type="entry name" value="Multidrug efflux transporter AcrB transmembrane domain"/>
    <property type="match status" value="2"/>
</dbReference>
<feature type="transmembrane region" description="Helical" evidence="1">
    <location>
        <begin position="975"/>
        <end position="1001"/>
    </location>
</feature>
<keyword evidence="3" id="KW-1185">Reference proteome</keyword>
<dbReference type="Pfam" id="PF00873">
    <property type="entry name" value="ACR_tran"/>
    <property type="match status" value="1"/>
</dbReference>
<comment type="caution">
    <text evidence="2">The sequence shown here is derived from an EMBL/GenBank/DDBJ whole genome shotgun (WGS) entry which is preliminary data.</text>
</comment>
<gene>
    <name evidence="2" type="ORF">ACFONC_08340</name>
</gene>
<protein>
    <submittedName>
        <fullName evidence="2">Efflux RND transporter permease subunit</fullName>
    </submittedName>
</protein>
<feature type="transmembrane region" description="Helical" evidence="1">
    <location>
        <begin position="333"/>
        <end position="350"/>
    </location>
</feature>
<feature type="transmembrane region" description="Helical" evidence="1">
    <location>
        <begin position="518"/>
        <end position="540"/>
    </location>
</feature>
<evidence type="ECO:0000256" key="1">
    <source>
        <dbReference type="SAM" id="Phobius"/>
    </source>
</evidence>
<dbReference type="Gene3D" id="3.30.2090.10">
    <property type="entry name" value="Multidrug efflux transporter AcrB TolC docking domain, DN and DC subdomains"/>
    <property type="match status" value="2"/>
</dbReference>
<dbReference type="Gene3D" id="1.20.1640.10">
    <property type="entry name" value="Multidrug efflux transporter AcrB transmembrane domain"/>
    <property type="match status" value="2"/>
</dbReference>
<feature type="transmembrane region" description="Helical" evidence="1">
    <location>
        <begin position="841"/>
        <end position="864"/>
    </location>
</feature>
<dbReference type="InterPro" id="IPR001036">
    <property type="entry name" value="Acrflvin-R"/>
</dbReference>
<feature type="transmembrane region" description="Helical" evidence="1">
    <location>
        <begin position="897"/>
        <end position="923"/>
    </location>
</feature>
<dbReference type="RefSeq" id="WP_386743272.1">
    <property type="nucleotide sequence ID" value="NZ_JBHRYA010000007.1"/>
</dbReference>
<feature type="transmembrane region" description="Helical" evidence="1">
    <location>
        <begin position="460"/>
        <end position="478"/>
    </location>
</feature>
<accession>A0ABV7XJ47</accession>
<dbReference type="SUPFAM" id="SSF82693">
    <property type="entry name" value="Multidrug efflux transporter AcrB pore domain, PN1, PN2, PC1 and PC2 subdomains"/>
    <property type="match status" value="3"/>
</dbReference>
<dbReference type="SUPFAM" id="SSF82714">
    <property type="entry name" value="Multidrug efflux transporter AcrB TolC docking domain, DN and DC subdomains"/>
    <property type="match status" value="2"/>
</dbReference>
<feature type="transmembrane region" description="Helical" evidence="1">
    <location>
        <begin position="357"/>
        <end position="377"/>
    </location>
</feature>
<dbReference type="Gene3D" id="3.30.70.1440">
    <property type="entry name" value="Multidrug efflux transporter AcrB pore domain"/>
    <property type="match status" value="1"/>
</dbReference>
<dbReference type="PRINTS" id="PR00702">
    <property type="entry name" value="ACRIFLAVINRP"/>
</dbReference>
<feature type="transmembrane region" description="Helical" evidence="1">
    <location>
        <begin position="871"/>
        <end position="891"/>
    </location>
</feature>
<dbReference type="PANTHER" id="PTHR32063:SF77">
    <property type="entry name" value="ACR FAMILY TRANSPORT PROTEIN"/>
    <property type="match status" value="1"/>
</dbReference>
<sequence>MNFSAWAIRRPLPALMLFFALCVAGLWGFHELPVARFPDIAFPMTTVTITQPGASPSQLEAEVTRRVEDSVATIPNIKRVMSSVSEGVSTTSIEFQLETDLATALDDTRDAVTKIRTDLPQDIQEPVISKVDIGGSLMTYAVVAPKLRPDELSWFVDREVTRAMYGVPGVAAVKRVGGIDRQVRVDLDPDALQAFGVTAGDVSQQLARIQVERAGGKAELGGEQQVIRTVGTIDSAKALRDYSISLPDGRAVRLSAVARITDAAADPTEAALLDGKPVVAFSMSRTRGSSEVAVADGVEQALETLKADHPGVDFQLVTTVIDETVRSYDSSMTMLWEGALLALLVVWLFLRDWRATWVSAVALPLSIIPTFAVMHWFGFSLNLITLLALSVVVGILVDDAIVEIENIVRHLRMGKKPIDAARDAAAEIGTAVIATSLTLAAVFVPVAFMPGIAGKFFREFGWTAATAVMFSLLVARLLTPMMAAYLLKPHGEEKAESKLMAWYLGWVDAALRHRARTLWIATGLFFASLAIVPFIPTTFIPTSDLGRSNLSLELPPGTTLQDTTAVAERARALLSDIPELTQVYTAVGSVLDVGDPSKSGVGEPRKATLILDWGKPEDRDRDQKTLERLARSRLADLPGVRVSYISTEPGEMMQLVLAGDDPQRLQSAATALERDLRSIDGLGSVTSSASLLRPEIVITPDPARAADLGVATADIAEAARIATAGDYEQRLAKLNLPERQVPIRVGFSEAALANPALVGQLRVRGKNGPVPLSAVADIRAASGPSQISRYQRQRNITFTAELNGRPLGEVMTEVQALPSVQHLPDGVSFLNTGDSEVFIELFVGFAIAMVAGLACIYMVLLLLFNHPLMPLTILTAVPLCAGGAFGALLLTQNMLSLPALIGLLMLIGIASKNSILLVDYAVMAEDEHGLSQHDALIDACRKRAQPVIMTTLAMGAGMMPIALGFSGDSSFRAPMAIAVIGGLITSTLLSLIVIPAAFTVLDDLGDWVAGKFHRQPQHPAQAER</sequence>
<organism evidence="2 3">
    <name type="scientific">Luteimonas soli</name>
    <dbReference type="NCBI Taxonomy" id="1648966"/>
    <lineage>
        <taxon>Bacteria</taxon>
        <taxon>Pseudomonadati</taxon>
        <taxon>Pseudomonadota</taxon>
        <taxon>Gammaproteobacteria</taxon>
        <taxon>Lysobacterales</taxon>
        <taxon>Lysobacteraceae</taxon>
        <taxon>Luteimonas</taxon>
    </lineage>
</organism>
<feature type="transmembrane region" description="Helical" evidence="1">
    <location>
        <begin position="425"/>
        <end position="448"/>
    </location>
</feature>
<evidence type="ECO:0000313" key="2">
    <source>
        <dbReference type="EMBL" id="MFC3716157.1"/>
    </source>
</evidence>
<proteinExistence type="predicted"/>
<dbReference type="Proteomes" id="UP001595705">
    <property type="component" value="Unassembled WGS sequence"/>
</dbReference>